<dbReference type="GO" id="GO:0016020">
    <property type="term" value="C:membrane"/>
    <property type="evidence" value="ECO:0007669"/>
    <property type="project" value="TreeGrafter"/>
</dbReference>
<evidence type="ECO:0000313" key="4">
    <source>
        <dbReference type="Proteomes" id="UP000045706"/>
    </source>
</evidence>
<keyword evidence="1" id="KW-0472">Membrane</keyword>
<dbReference type="AlphaFoldDB" id="A0A0G4NAF8"/>
<dbReference type="Proteomes" id="UP000045706">
    <property type="component" value="Unassembled WGS sequence"/>
</dbReference>
<dbReference type="GO" id="GO:0015918">
    <property type="term" value="P:sterol transport"/>
    <property type="evidence" value="ECO:0007669"/>
    <property type="project" value="TreeGrafter"/>
</dbReference>
<feature type="domain" description="SSD" evidence="2">
    <location>
        <begin position="1"/>
        <end position="121"/>
    </location>
</feature>
<dbReference type="PANTHER" id="PTHR45727">
    <property type="entry name" value="NPC INTRACELLULAR CHOLESTEROL TRANSPORTER 1"/>
    <property type="match status" value="1"/>
</dbReference>
<evidence type="ECO:0000259" key="2">
    <source>
        <dbReference type="PROSITE" id="PS50156"/>
    </source>
</evidence>
<organism evidence="3 4">
    <name type="scientific">Verticillium longisporum</name>
    <name type="common">Verticillium dahliae var. longisporum</name>
    <dbReference type="NCBI Taxonomy" id="100787"/>
    <lineage>
        <taxon>Eukaryota</taxon>
        <taxon>Fungi</taxon>
        <taxon>Dikarya</taxon>
        <taxon>Ascomycota</taxon>
        <taxon>Pezizomycotina</taxon>
        <taxon>Sordariomycetes</taxon>
        <taxon>Hypocreomycetidae</taxon>
        <taxon>Glomerellales</taxon>
        <taxon>Plectosphaerellaceae</taxon>
        <taxon>Verticillium</taxon>
    </lineage>
</organism>
<evidence type="ECO:0000313" key="3">
    <source>
        <dbReference type="EMBL" id="CRK43314.1"/>
    </source>
</evidence>
<reference evidence="4" key="1">
    <citation type="submission" date="2015-05" db="EMBL/GenBank/DDBJ databases">
        <authorList>
            <person name="Fogelqvist Johan"/>
        </authorList>
    </citation>
    <scope>NUCLEOTIDE SEQUENCE [LARGE SCALE GENOMIC DNA]</scope>
</reference>
<feature type="transmembrane region" description="Helical" evidence="1">
    <location>
        <begin position="96"/>
        <end position="121"/>
    </location>
</feature>
<gene>
    <name evidence="3" type="ORF">BN1723_019158</name>
</gene>
<feature type="non-terminal residue" evidence="3">
    <location>
        <position position="285"/>
    </location>
</feature>
<dbReference type="EMBL" id="CVQI01033193">
    <property type="protein sequence ID" value="CRK43314.1"/>
    <property type="molecule type" value="Genomic_DNA"/>
</dbReference>
<feature type="transmembrane region" description="Helical" evidence="1">
    <location>
        <begin position="20"/>
        <end position="41"/>
    </location>
</feature>
<evidence type="ECO:0000256" key="1">
    <source>
        <dbReference type="SAM" id="Phobius"/>
    </source>
</evidence>
<keyword evidence="1" id="KW-0812">Transmembrane</keyword>
<dbReference type="PROSITE" id="PS50156">
    <property type="entry name" value="SSD"/>
    <property type="match status" value="1"/>
</dbReference>
<dbReference type="PANTHER" id="PTHR45727:SF2">
    <property type="entry name" value="NPC INTRACELLULAR CHOLESTEROL TRANSPORTER 1"/>
    <property type="match status" value="1"/>
</dbReference>
<dbReference type="InterPro" id="IPR000731">
    <property type="entry name" value="SSD"/>
</dbReference>
<protein>
    <recommendedName>
        <fullName evidence="2">SSD domain-containing protein</fullName>
    </recommendedName>
</protein>
<dbReference type="Pfam" id="PF12349">
    <property type="entry name" value="Sterol-sensing"/>
    <property type="match status" value="1"/>
</dbReference>
<feature type="transmembrane region" description="Helical" evidence="1">
    <location>
        <begin position="185"/>
        <end position="202"/>
    </location>
</feature>
<keyword evidence="1" id="KW-1133">Transmembrane helix</keyword>
<dbReference type="InterPro" id="IPR053958">
    <property type="entry name" value="HMGCR/SNAP/NPC1-like_SSD"/>
</dbReference>
<dbReference type="GO" id="GO:0032934">
    <property type="term" value="F:sterol binding"/>
    <property type="evidence" value="ECO:0007669"/>
    <property type="project" value="TreeGrafter"/>
</dbReference>
<proteinExistence type="predicted"/>
<accession>A0A0G4NAF8</accession>
<feature type="transmembrane region" description="Helical" evidence="1">
    <location>
        <begin position="71"/>
        <end position="90"/>
    </location>
</feature>
<dbReference type="Gene3D" id="1.20.1640.10">
    <property type="entry name" value="Multidrug efflux transporter AcrB transmembrane domain"/>
    <property type="match status" value="1"/>
</dbReference>
<name>A0A0G4NAF8_VERLO</name>
<dbReference type="SUPFAM" id="SSF82866">
    <property type="entry name" value="Multidrug efflux transporter AcrB transmembrane domain"/>
    <property type="match status" value="1"/>
</dbReference>
<sequence length="285" mass="31518">MSISASIGLFSWAGLKATLIIAEVIPFIVLAVGVDNIFLIVHEFERVNVSHPDSMVEERVAKALGRMGPSILLSALTETVSFALGAFVGMPAVRNFAAYAAGAVFINAILQITMFVSVLALNQMRVEDHRADCFPCIQVKAARVHLAGGNGNANARYYEVPEESWLQQFIRRTYAPFILGKKVKTVIIAVFLGFFAAGIALIPEVKLGLDQRVALPDDSYLIPFFNDLYNYLDTGPPVYFVTRELNITERQHQQEICARFTTCEQTSLANLLEGERKRPEVSFIA</sequence>